<dbReference type="RefSeq" id="WP_179004006.1">
    <property type="nucleotide sequence ID" value="NZ_JBHSCO010000004.1"/>
</dbReference>
<accession>A0ABV8W8R5</accession>
<name>A0ABV8W8R5_9FLAO</name>
<evidence type="ECO:0000313" key="2">
    <source>
        <dbReference type="Proteomes" id="UP001595719"/>
    </source>
</evidence>
<comment type="caution">
    <text evidence="1">The sequence shown here is derived from an EMBL/GenBank/DDBJ whole genome shotgun (WGS) entry which is preliminary data.</text>
</comment>
<organism evidence="1 2">
    <name type="scientific">Flavobacterium quisquiliarum</name>
    <dbReference type="NCBI Taxonomy" id="1834436"/>
    <lineage>
        <taxon>Bacteria</taxon>
        <taxon>Pseudomonadati</taxon>
        <taxon>Bacteroidota</taxon>
        <taxon>Flavobacteriia</taxon>
        <taxon>Flavobacteriales</taxon>
        <taxon>Flavobacteriaceae</taxon>
        <taxon>Flavobacterium</taxon>
    </lineage>
</organism>
<evidence type="ECO:0000313" key="1">
    <source>
        <dbReference type="EMBL" id="MFC4392547.1"/>
    </source>
</evidence>
<keyword evidence="2" id="KW-1185">Reference proteome</keyword>
<sequence length="159" mass="18962">MNIKIIVVLSLLVLAVLNYKRILSFIDHIQEKRAIEFKKRTNLDLNTLTRISARPVMILYGLEYFFLNRSVFYFDENYLYKITRKDPVVKHSLSKITEVRRTAVKINERRVWKIIINDAGKLIVYKMRSNYGSFDLFSERIKENPNAIVDDKRIWGIFE</sequence>
<dbReference type="Proteomes" id="UP001595719">
    <property type="component" value="Unassembled WGS sequence"/>
</dbReference>
<reference evidence="2" key="1">
    <citation type="journal article" date="2019" name="Int. J. Syst. Evol. Microbiol.">
        <title>The Global Catalogue of Microorganisms (GCM) 10K type strain sequencing project: providing services to taxonomists for standard genome sequencing and annotation.</title>
        <authorList>
            <consortium name="The Broad Institute Genomics Platform"/>
            <consortium name="The Broad Institute Genome Sequencing Center for Infectious Disease"/>
            <person name="Wu L."/>
            <person name="Ma J."/>
        </authorList>
    </citation>
    <scope>NUCLEOTIDE SEQUENCE [LARGE SCALE GENOMIC DNA]</scope>
    <source>
        <strain evidence="2">CGMCC 1.15345</strain>
    </source>
</reference>
<protein>
    <submittedName>
        <fullName evidence="1">Uncharacterized protein</fullName>
    </submittedName>
</protein>
<proteinExistence type="predicted"/>
<dbReference type="EMBL" id="JBHSCO010000004">
    <property type="protein sequence ID" value="MFC4392547.1"/>
    <property type="molecule type" value="Genomic_DNA"/>
</dbReference>
<gene>
    <name evidence="1" type="ORF">ACFOY0_16220</name>
</gene>